<dbReference type="InterPro" id="IPR024775">
    <property type="entry name" value="DinB-like"/>
</dbReference>
<gene>
    <name evidence="2" type="ORF">WAX74_12265</name>
</gene>
<dbReference type="Proteomes" id="UP001364890">
    <property type="component" value="Unassembled WGS sequence"/>
</dbReference>
<comment type="caution">
    <text evidence="2">The sequence shown here is derived from an EMBL/GenBank/DDBJ whole genome shotgun (WGS) entry which is preliminary data.</text>
</comment>
<accession>A0ABU8F8Q3</accession>
<dbReference type="Pfam" id="PF12867">
    <property type="entry name" value="DinB_2"/>
    <property type="match status" value="1"/>
</dbReference>
<evidence type="ECO:0000313" key="3">
    <source>
        <dbReference type="Proteomes" id="UP001364890"/>
    </source>
</evidence>
<reference evidence="2 3" key="1">
    <citation type="submission" date="2024-01" db="EMBL/GenBank/DDBJ databases">
        <title>Seven novel Bacillus-like species.</title>
        <authorList>
            <person name="Liu G."/>
        </authorList>
    </citation>
    <scope>NUCLEOTIDE SEQUENCE [LARGE SCALE GENOMIC DNA]</scope>
    <source>
        <strain evidence="2 3">FJAT-51614</strain>
    </source>
</reference>
<organism evidence="2 3">
    <name type="scientific">Psychrobacillus mangrovi</name>
    <dbReference type="NCBI Taxonomy" id="3117745"/>
    <lineage>
        <taxon>Bacteria</taxon>
        <taxon>Bacillati</taxon>
        <taxon>Bacillota</taxon>
        <taxon>Bacilli</taxon>
        <taxon>Bacillales</taxon>
        <taxon>Bacillaceae</taxon>
        <taxon>Psychrobacillus</taxon>
    </lineage>
</organism>
<dbReference type="Gene3D" id="1.20.120.450">
    <property type="entry name" value="dinb family like domain"/>
    <property type="match status" value="1"/>
</dbReference>
<dbReference type="SUPFAM" id="SSF109854">
    <property type="entry name" value="DinB/YfiT-like putative metalloenzymes"/>
    <property type="match status" value="1"/>
</dbReference>
<sequence>MRKLLEKNDYAPYYAPYVDLVPEGDFIEILSQQMEEIRNFFYEISDQQALFKYAPEKWSIKEVIGHMADTERVMAYRLLAFARGDSNSLPGFDETEYMQHAFFDKQSIDDLIESLLVVRRSTIQLVKSLSNEDLQRRGIANNHEITVRALIVIIAGHELHHRNIIKERYISSESYPSK</sequence>
<name>A0ABU8F8Q3_9BACI</name>
<dbReference type="InterPro" id="IPR034660">
    <property type="entry name" value="DinB/YfiT-like"/>
</dbReference>
<dbReference type="EMBL" id="JBAWSY010000008">
    <property type="protein sequence ID" value="MEI4770411.1"/>
    <property type="molecule type" value="Genomic_DNA"/>
</dbReference>
<feature type="domain" description="DinB-like" evidence="1">
    <location>
        <begin position="31"/>
        <end position="165"/>
    </location>
</feature>
<evidence type="ECO:0000259" key="1">
    <source>
        <dbReference type="Pfam" id="PF12867"/>
    </source>
</evidence>
<proteinExistence type="predicted"/>
<protein>
    <submittedName>
        <fullName evidence="2">DinB family protein</fullName>
    </submittedName>
</protein>
<dbReference type="RefSeq" id="WP_336497969.1">
    <property type="nucleotide sequence ID" value="NZ_JBAWSY010000008.1"/>
</dbReference>
<evidence type="ECO:0000313" key="2">
    <source>
        <dbReference type="EMBL" id="MEI4770411.1"/>
    </source>
</evidence>
<keyword evidence="3" id="KW-1185">Reference proteome</keyword>